<feature type="chain" id="PRO_5046846241" description="D-alanyl-D-alanine carboxypeptidase-like core domain-containing protein" evidence="3">
    <location>
        <begin position="20"/>
        <end position="370"/>
    </location>
</feature>
<accession>A0ABP1BM40</accession>
<keyword evidence="2" id="KW-0812">Transmembrane</keyword>
<dbReference type="InterPro" id="IPR009045">
    <property type="entry name" value="Zn_M74/Hedgehog-like"/>
</dbReference>
<name>A0ABP1BM40_9BRYO</name>
<feature type="transmembrane region" description="Helical" evidence="2">
    <location>
        <begin position="139"/>
        <end position="161"/>
    </location>
</feature>
<keyword evidence="2" id="KW-0472">Membrane</keyword>
<keyword evidence="2" id="KW-1133">Transmembrane helix</keyword>
<feature type="region of interest" description="Disordered" evidence="1">
    <location>
        <begin position="57"/>
        <end position="107"/>
    </location>
</feature>
<evidence type="ECO:0000259" key="4">
    <source>
        <dbReference type="Pfam" id="PF02557"/>
    </source>
</evidence>
<evidence type="ECO:0000313" key="5">
    <source>
        <dbReference type="EMBL" id="CAK9876866.1"/>
    </source>
</evidence>
<keyword evidence="3" id="KW-0732">Signal</keyword>
<dbReference type="InterPro" id="IPR058193">
    <property type="entry name" value="VanY/YodJ_core_dom"/>
</dbReference>
<keyword evidence="6" id="KW-1185">Reference proteome</keyword>
<sequence>MASMLMLAACAHFPHGLRCFSSHCTPCPSVFRLHRSTVLRSTASAGVKKKRNAMCCGSAHQDGDSPGFQFSISSISNKEDGGEKNASLEQQHQQHQQQQQQQNQGHRVVAELQQFQAGKAMGGALYHGAKQVDSQLKALLFLFFAAGFSAGMAFALCAVSFKASRAKQGTIADVQAVPTVAVVAGTVFSPDQLLGHLRSEEAPTSDLKAVLADESVKLRTAAADAFLSMQDAARKDGVWLVPVSGFRSVEMQQSLFFTIKAEREQSAAERAKVSAPPGFSEHHTGYALDIGDLTAPETELEPEFDQTAAFSWLQTNAARFHFEMSFPKGNIQGIMYEPWHWRFVGDDYSLQTFYASHKLYGSTISPDSSH</sequence>
<proteinExistence type="predicted"/>
<reference evidence="5" key="1">
    <citation type="submission" date="2024-03" db="EMBL/GenBank/DDBJ databases">
        <authorList>
            <consortium name="ELIXIR-Norway"/>
            <consortium name="Elixir Norway"/>
        </authorList>
    </citation>
    <scope>NUCLEOTIDE SEQUENCE</scope>
</reference>
<dbReference type="SUPFAM" id="SSF55166">
    <property type="entry name" value="Hedgehog/DD-peptidase"/>
    <property type="match status" value="1"/>
</dbReference>
<feature type="signal peptide" evidence="3">
    <location>
        <begin position="1"/>
        <end position="19"/>
    </location>
</feature>
<dbReference type="Pfam" id="PF02557">
    <property type="entry name" value="VanY"/>
    <property type="match status" value="1"/>
</dbReference>
<protein>
    <recommendedName>
        <fullName evidence="4">D-alanyl-D-alanine carboxypeptidase-like core domain-containing protein</fullName>
    </recommendedName>
</protein>
<feature type="compositionally biased region" description="Low complexity" evidence="1">
    <location>
        <begin position="90"/>
        <end position="104"/>
    </location>
</feature>
<evidence type="ECO:0000313" key="6">
    <source>
        <dbReference type="Proteomes" id="UP001497522"/>
    </source>
</evidence>
<dbReference type="Gene3D" id="3.30.1380.10">
    <property type="match status" value="1"/>
</dbReference>
<dbReference type="PANTHER" id="PTHR34385:SF1">
    <property type="entry name" value="PEPTIDOGLYCAN L-ALANYL-D-GLUTAMATE ENDOPEPTIDASE CWLK"/>
    <property type="match status" value="1"/>
</dbReference>
<dbReference type="Proteomes" id="UP001497522">
    <property type="component" value="Chromosome 5"/>
</dbReference>
<dbReference type="InterPro" id="IPR052179">
    <property type="entry name" value="DD-CPase-like"/>
</dbReference>
<feature type="domain" description="D-alanyl-D-alanine carboxypeptidase-like core" evidence="4">
    <location>
        <begin position="217"/>
        <end position="346"/>
    </location>
</feature>
<dbReference type="EMBL" id="OZ023706">
    <property type="protein sequence ID" value="CAK9876866.1"/>
    <property type="molecule type" value="Genomic_DNA"/>
</dbReference>
<gene>
    <name evidence="5" type="ORF">CSSPJE1EN2_LOCUS18908</name>
</gene>
<organism evidence="5 6">
    <name type="scientific">Sphagnum jensenii</name>
    <dbReference type="NCBI Taxonomy" id="128206"/>
    <lineage>
        <taxon>Eukaryota</taxon>
        <taxon>Viridiplantae</taxon>
        <taxon>Streptophyta</taxon>
        <taxon>Embryophyta</taxon>
        <taxon>Bryophyta</taxon>
        <taxon>Sphagnophytina</taxon>
        <taxon>Sphagnopsida</taxon>
        <taxon>Sphagnales</taxon>
        <taxon>Sphagnaceae</taxon>
        <taxon>Sphagnum</taxon>
    </lineage>
</organism>
<dbReference type="PANTHER" id="PTHR34385">
    <property type="entry name" value="D-ALANYL-D-ALANINE CARBOXYPEPTIDASE"/>
    <property type="match status" value="1"/>
</dbReference>
<evidence type="ECO:0000256" key="1">
    <source>
        <dbReference type="SAM" id="MobiDB-lite"/>
    </source>
</evidence>
<evidence type="ECO:0000256" key="3">
    <source>
        <dbReference type="SAM" id="SignalP"/>
    </source>
</evidence>
<dbReference type="InterPro" id="IPR003709">
    <property type="entry name" value="VanY-like_core_dom"/>
</dbReference>
<dbReference type="CDD" id="cd14852">
    <property type="entry name" value="LD-carboxypeptidase"/>
    <property type="match status" value="1"/>
</dbReference>
<evidence type="ECO:0000256" key="2">
    <source>
        <dbReference type="SAM" id="Phobius"/>
    </source>
</evidence>